<dbReference type="EMBL" id="UXSR01000344">
    <property type="protein sequence ID" value="VDD76222.1"/>
    <property type="molecule type" value="Genomic_DNA"/>
</dbReference>
<dbReference type="PANTHER" id="PTHR12894:SF49">
    <property type="entry name" value="VAM6_VPS39-LIKE PROTEIN"/>
    <property type="match status" value="1"/>
</dbReference>
<keyword evidence="3" id="KW-1185">Reference proteome</keyword>
<dbReference type="Proteomes" id="UP000267029">
    <property type="component" value="Unassembled WGS sequence"/>
</dbReference>
<dbReference type="GO" id="GO:0016020">
    <property type="term" value="C:membrane"/>
    <property type="evidence" value="ECO:0007669"/>
    <property type="project" value="TreeGrafter"/>
</dbReference>
<dbReference type="GO" id="GO:0034058">
    <property type="term" value="P:endosomal vesicle fusion"/>
    <property type="evidence" value="ECO:0007669"/>
    <property type="project" value="TreeGrafter"/>
</dbReference>
<dbReference type="GO" id="GO:0006914">
    <property type="term" value="P:autophagy"/>
    <property type="evidence" value="ECO:0007669"/>
    <property type="project" value="TreeGrafter"/>
</dbReference>
<protein>
    <recommendedName>
        <fullName evidence="1">Vacuolar sorting protein 39/Transforming growth factor beta receptor-associated zinc finger domain-containing protein</fullName>
    </recommendedName>
</protein>
<dbReference type="InterPro" id="IPR019453">
    <property type="entry name" value="VPS39/TGFA1_Znf"/>
</dbReference>
<dbReference type="Pfam" id="PF10367">
    <property type="entry name" value="zf-Vps39_C"/>
    <property type="match status" value="1"/>
</dbReference>
<dbReference type="OrthoDB" id="5325112at2759"/>
<evidence type="ECO:0000313" key="2">
    <source>
        <dbReference type="EMBL" id="VDD76222.1"/>
    </source>
</evidence>
<accession>A0A158QT68</accession>
<sequence>MPHLRLTLECDSCLLASCADFLQNQCYQQAWSLQHRGHVIRLSWQQGLTQGGLRNSTNEGHSSRQIQSSLGDDEMANRVVDEKPADGLVACLRRRLLAFLSAEDAHFSAEDLLPRLPYDACFDERAALLARLRRHKQALTMWIHLLDSWDQALQYCAKIQAEAEQTFLCKDSPKRRFLSSAEGADRGDNHLLEIYTTLVDVCLNPLEPIALGIIPTKRTSDTTDTSPNPTNVGLDFRFKPRTDLALKAMRQFSELIDATTVLSMVPGDTNLKALSQFLESTVKQQASLQARLVFFMSAAHSESVQSRIACAAATAGQMFKVTALTRCHQCRRRIGTSAFVRHPDSGELVHYGCCRNLPADSKLTTTRLSGN</sequence>
<name>A0A158QT68_MESCO</name>
<evidence type="ECO:0000259" key="1">
    <source>
        <dbReference type="Pfam" id="PF10367"/>
    </source>
</evidence>
<dbReference type="STRING" id="53468.A0A158QT68"/>
<proteinExistence type="predicted"/>
<dbReference type="InterPro" id="IPR032914">
    <property type="entry name" value="Vam6/VPS39/TRAP1"/>
</dbReference>
<reference evidence="2 3" key="1">
    <citation type="submission" date="2018-10" db="EMBL/GenBank/DDBJ databases">
        <authorList>
            <consortium name="Pathogen Informatics"/>
        </authorList>
    </citation>
    <scope>NUCLEOTIDE SEQUENCE [LARGE SCALE GENOMIC DNA]</scope>
</reference>
<organism evidence="2 3">
    <name type="scientific">Mesocestoides corti</name>
    <name type="common">Flatworm</name>
    <dbReference type="NCBI Taxonomy" id="53468"/>
    <lineage>
        <taxon>Eukaryota</taxon>
        <taxon>Metazoa</taxon>
        <taxon>Spiralia</taxon>
        <taxon>Lophotrochozoa</taxon>
        <taxon>Platyhelminthes</taxon>
        <taxon>Cestoda</taxon>
        <taxon>Eucestoda</taxon>
        <taxon>Cyclophyllidea</taxon>
        <taxon>Mesocestoididae</taxon>
        <taxon>Mesocestoides</taxon>
    </lineage>
</organism>
<evidence type="ECO:0000313" key="3">
    <source>
        <dbReference type="Proteomes" id="UP000267029"/>
    </source>
</evidence>
<gene>
    <name evidence="2" type="ORF">MCOS_LOCUS2225</name>
</gene>
<dbReference type="AlphaFoldDB" id="A0A158QT68"/>
<feature type="domain" description="Vacuolar sorting protein 39/Transforming growth factor beta receptor-associated zinc finger" evidence="1">
    <location>
        <begin position="319"/>
        <end position="356"/>
    </location>
</feature>
<dbReference type="GO" id="GO:0005737">
    <property type="term" value="C:cytoplasm"/>
    <property type="evidence" value="ECO:0007669"/>
    <property type="project" value="TreeGrafter"/>
</dbReference>
<dbReference type="PANTHER" id="PTHR12894">
    <property type="entry name" value="CNH DOMAIN CONTAINING"/>
    <property type="match status" value="1"/>
</dbReference>